<organism evidence="9 10">
    <name type="scientific">Selenomonas montiformis</name>
    <dbReference type="NCBI Taxonomy" id="2652285"/>
    <lineage>
        <taxon>Bacteria</taxon>
        <taxon>Bacillati</taxon>
        <taxon>Bacillota</taxon>
        <taxon>Negativicutes</taxon>
        <taxon>Selenomonadales</taxon>
        <taxon>Selenomonadaceae</taxon>
        <taxon>Selenomonas</taxon>
    </lineage>
</organism>
<dbReference type="PANTHER" id="PTHR32331">
    <property type="entry name" value="UPF0313 PROTEIN YGIQ"/>
    <property type="match status" value="1"/>
</dbReference>
<dbReference type="SFLD" id="SFLDG01069">
    <property type="entry name" value="UPF0313"/>
    <property type="match status" value="1"/>
</dbReference>
<dbReference type="InterPro" id="IPR022946">
    <property type="entry name" value="UPF0313"/>
</dbReference>
<evidence type="ECO:0000256" key="1">
    <source>
        <dbReference type="ARBA" id="ARBA00022485"/>
    </source>
</evidence>
<dbReference type="SFLD" id="SFLDG01082">
    <property type="entry name" value="B12-binding_domain_containing"/>
    <property type="match status" value="1"/>
</dbReference>
<keyword evidence="10" id="KW-1185">Reference proteome</keyword>
<dbReference type="Proteomes" id="UP000430222">
    <property type="component" value="Unassembled WGS sequence"/>
</dbReference>
<feature type="region of interest" description="Disordered" evidence="7">
    <location>
        <begin position="595"/>
        <end position="642"/>
    </location>
</feature>
<evidence type="ECO:0000313" key="9">
    <source>
        <dbReference type="EMBL" id="MSV25877.1"/>
    </source>
</evidence>
<dbReference type="PANTHER" id="PTHR32331:SF0">
    <property type="entry name" value="UPF0313 PROTEIN YGIQ"/>
    <property type="match status" value="1"/>
</dbReference>
<dbReference type="Pfam" id="PF04055">
    <property type="entry name" value="Radical_SAM"/>
    <property type="match status" value="1"/>
</dbReference>
<dbReference type="PROSITE" id="PS51918">
    <property type="entry name" value="RADICAL_SAM"/>
    <property type="match status" value="1"/>
</dbReference>
<dbReference type="RefSeq" id="WP_154621646.1">
    <property type="nucleotide sequence ID" value="NZ_JBQHVT010000007.1"/>
</dbReference>
<evidence type="ECO:0000256" key="2">
    <source>
        <dbReference type="ARBA" id="ARBA00022691"/>
    </source>
</evidence>
<dbReference type="EMBL" id="VUNL01000018">
    <property type="protein sequence ID" value="MSV25877.1"/>
    <property type="molecule type" value="Genomic_DNA"/>
</dbReference>
<evidence type="ECO:0000313" key="10">
    <source>
        <dbReference type="Proteomes" id="UP000430222"/>
    </source>
</evidence>
<protein>
    <submittedName>
        <fullName evidence="9">YgiQ family radical SAM protein</fullName>
    </submittedName>
</protein>
<proteinExistence type="inferred from homology"/>
<keyword evidence="5 6" id="KW-0411">Iron-sulfur</keyword>
<dbReference type="AlphaFoldDB" id="A0A6I2UXG9"/>
<evidence type="ECO:0000256" key="6">
    <source>
        <dbReference type="HAMAP-Rule" id="MF_01251"/>
    </source>
</evidence>
<dbReference type="Pfam" id="PF11842">
    <property type="entry name" value="DUF3362"/>
    <property type="match status" value="1"/>
</dbReference>
<reference evidence="9 10" key="1">
    <citation type="submission" date="2019-08" db="EMBL/GenBank/DDBJ databases">
        <title>In-depth cultivation of the pig gut microbiome towards novel bacterial diversity and tailored functional studies.</title>
        <authorList>
            <person name="Wylensek D."/>
            <person name="Hitch T.C.A."/>
            <person name="Clavel T."/>
        </authorList>
    </citation>
    <scope>NUCLEOTIDE SEQUENCE [LARGE SCALE GENOMIC DNA]</scope>
    <source>
        <strain evidence="10">WCA-380-WT-3B3</strain>
    </source>
</reference>
<dbReference type="Pfam" id="PF08497">
    <property type="entry name" value="Radical_SAM_N"/>
    <property type="match status" value="1"/>
</dbReference>
<name>A0A6I2UXG9_9FIRM</name>
<comment type="similarity">
    <text evidence="6">Belongs to the UPF0313 family.</text>
</comment>
<feature type="binding site" evidence="6">
    <location>
        <position position="314"/>
    </location>
    <ligand>
        <name>[4Fe-4S] cluster</name>
        <dbReference type="ChEBI" id="CHEBI:49883"/>
        <note>4Fe-4S-S-AdoMet</note>
    </ligand>
</feature>
<accession>A0A6I2UXG9</accession>
<sequence length="642" mass="73751">MSGFLPISRQDMAERGYEQLDFIFISGDAYVDHPSFGPAILCRLLEKHGYKVGIIPQPDWHSTRDFDRLGKPRLGFLVSAGNMDSLLNKFTAARKMRHQDAYSPGGRPGCRPDRATIVYCNRLRERFPDVPILIGGIEASLRRFAHYDYWSNAVRRSILVDSGADLLIFGMGERALLEVAADLQQGVAIQNIQDVPGTCYRVPNREYVWDYLELPSYAAVSADKKKFAEAFRLFYLEQDPIRGRRLIQQNEEWCVVQNPPSPPLSEAQMDEIYDLPYQRTWHPVYDKAGGVPAIQEVQFSLVSHRGCFGGCHFCAILSHEGRIIQRRSHASLIREAKILTRMKGFKGYIHDVGGPTANFRRMSCDGQRERGTCRGKPCLSPVPCQNLIADHSDYLRLLRELRAVPGVKKVFVRSGIRFDYLLLAKDDFLEELCRYHISGQLKIAPEHISDRVTYMMGKSGRRVYQRFAEKFRQMNQKLGLKQYLVPYFMSSHPGAHLEDAIELAEFIRDMGYHPQQVQDFIPTPGTLSTCMWYTGLNPLTGEPVYTAKTYEEKQMQRALMQYWLPKNQAIVRKALHLAHREDLIGFGKQCLVRPGNAEPREKRRHRADRAKESCTAPRGKRESDGKRSRRGTEYQREKKVRR</sequence>
<dbReference type="SMART" id="SM00729">
    <property type="entry name" value="Elp3"/>
    <property type="match status" value="1"/>
</dbReference>
<dbReference type="SUPFAM" id="SSF102114">
    <property type="entry name" value="Radical SAM enzymes"/>
    <property type="match status" value="1"/>
</dbReference>
<evidence type="ECO:0000259" key="8">
    <source>
        <dbReference type="PROSITE" id="PS51918"/>
    </source>
</evidence>
<feature type="compositionally biased region" description="Basic and acidic residues" evidence="7">
    <location>
        <begin position="619"/>
        <end position="642"/>
    </location>
</feature>
<keyword evidence="1 6" id="KW-0004">4Fe-4S</keyword>
<keyword evidence="3 6" id="KW-0479">Metal-binding</keyword>
<dbReference type="InterPro" id="IPR024560">
    <property type="entry name" value="UPF0313_C"/>
</dbReference>
<dbReference type="HAMAP" id="MF_01251">
    <property type="entry name" value="UPF0313"/>
    <property type="match status" value="1"/>
</dbReference>
<comment type="cofactor">
    <cofactor evidence="6">
        <name>[4Fe-4S] cluster</name>
        <dbReference type="ChEBI" id="CHEBI:49883"/>
    </cofactor>
    <text evidence="6">Binds 1 [4Fe-4S] cluster. The cluster is coordinated with 3 cysteines and an exchangeable S-adenosyl-L-methionine.</text>
</comment>
<keyword evidence="2 6" id="KW-0949">S-adenosyl-L-methionine</keyword>
<comment type="caution">
    <text evidence="9">The sequence shown here is derived from an EMBL/GenBank/DDBJ whole genome shotgun (WGS) entry which is preliminary data.</text>
</comment>
<feature type="binding site" evidence="6">
    <location>
        <position position="311"/>
    </location>
    <ligand>
        <name>[4Fe-4S] cluster</name>
        <dbReference type="ChEBI" id="CHEBI:49883"/>
        <note>4Fe-4S-S-AdoMet</note>
    </ligand>
</feature>
<dbReference type="InterPro" id="IPR058240">
    <property type="entry name" value="rSAM_sf"/>
</dbReference>
<gene>
    <name evidence="9" type="ORF">FYJ78_12020</name>
</gene>
<dbReference type="GO" id="GO:0005506">
    <property type="term" value="F:iron ion binding"/>
    <property type="evidence" value="ECO:0007669"/>
    <property type="project" value="UniProtKB-UniRule"/>
</dbReference>
<dbReference type="InterPro" id="IPR007197">
    <property type="entry name" value="rSAM"/>
</dbReference>
<keyword evidence="4 6" id="KW-0408">Iron</keyword>
<dbReference type="GO" id="GO:0051539">
    <property type="term" value="F:4 iron, 4 sulfur cluster binding"/>
    <property type="evidence" value="ECO:0007669"/>
    <property type="project" value="UniProtKB-KW"/>
</dbReference>
<evidence type="ECO:0000256" key="4">
    <source>
        <dbReference type="ARBA" id="ARBA00023004"/>
    </source>
</evidence>
<dbReference type="InterPro" id="IPR023404">
    <property type="entry name" value="rSAM_horseshoe"/>
</dbReference>
<dbReference type="SFLD" id="SFLDS00029">
    <property type="entry name" value="Radical_SAM"/>
    <property type="match status" value="1"/>
</dbReference>
<dbReference type="InterPro" id="IPR006638">
    <property type="entry name" value="Elp3/MiaA/NifB-like_rSAM"/>
</dbReference>
<dbReference type="InterPro" id="IPR013704">
    <property type="entry name" value="UPF0313_N"/>
</dbReference>
<dbReference type="NCBIfam" id="TIGR03904">
    <property type="entry name" value="SAM_YgiQ"/>
    <property type="match status" value="1"/>
</dbReference>
<feature type="domain" description="Radical SAM core" evidence="8">
    <location>
        <begin position="293"/>
        <end position="565"/>
    </location>
</feature>
<feature type="binding site" evidence="6">
    <location>
        <position position="307"/>
    </location>
    <ligand>
        <name>[4Fe-4S] cluster</name>
        <dbReference type="ChEBI" id="CHEBI:49883"/>
        <note>4Fe-4S-S-AdoMet</note>
    </ligand>
</feature>
<evidence type="ECO:0000256" key="3">
    <source>
        <dbReference type="ARBA" id="ARBA00022723"/>
    </source>
</evidence>
<dbReference type="Gene3D" id="3.80.30.20">
    <property type="entry name" value="tm_1862 like domain"/>
    <property type="match status" value="1"/>
</dbReference>
<evidence type="ECO:0000256" key="7">
    <source>
        <dbReference type="SAM" id="MobiDB-lite"/>
    </source>
</evidence>
<evidence type="ECO:0000256" key="5">
    <source>
        <dbReference type="ARBA" id="ARBA00023014"/>
    </source>
</evidence>
<dbReference type="GO" id="GO:0003824">
    <property type="term" value="F:catalytic activity"/>
    <property type="evidence" value="ECO:0007669"/>
    <property type="project" value="InterPro"/>
</dbReference>